<protein>
    <submittedName>
        <fullName evidence="2">Uncharacterized protein</fullName>
    </submittedName>
</protein>
<dbReference type="AlphaFoldDB" id="A0A1W6MYH3"/>
<name>A0A1W6MYH3_9HYPH</name>
<sequence length="63" mass="7316">MSFEPFNDGLDRLDEARSDAVGKRASETRVERKKNLSTTHRDVKKTGRDVRVRGWNRATRVEN</sequence>
<proteinExistence type="predicted"/>
<dbReference type="STRING" id="655015.B1812_17805"/>
<gene>
    <name evidence="2" type="ORF">B1812_17805</name>
</gene>
<feature type="region of interest" description="Disordered" evidence="1">
    <location>
        <begin position="1"/>
        <end position="63"/>
    </location>
</feature>
<dbReference type="EMBL" id="CP019948">
    <property type="protein sequence ID" value="ARN82640.1"/>
    <property type="molecule type" value="Genomic_DNA"/>
</dbReference>
<dbReference type="Proteomes" id="UP000193978">
    <property type="component" value="Chromosome"/>
</dbReference>
<dbReference type="KEGG" id="mbry:B1812_17805"/>
<accession>A0A1W6MYH3</accession>
<evidence type="ECO:0000313" key="3">
    <source>
        <dbReference type="Proteomes" id="UP000193978"/>
    </source>
</evidence>
<feature type="compositionally biased region" description="Basic and acidic residues" evidence="1">
    <location>
        <begin position="9"/>
        <end position="52"/>
    </location>
</feature>
<evidence type="ECO:0000313" key="2">
    <source>
        <dbReference type="EMBL" id="ARN82640.1"/>
    </source>
</evidence>
<keyword evidence="3" id="KW-1185">Reference proteome</keyword>
<reference evidence="2 3" key="1">
    <citation type="submission" date="2017-02" db="EMBL/GenBank/DDBJ databases">
        <authorList>
            <person name="Peterson S.W."/>
        </authorList>
    </citation>
    <scope>NUCLEOTIDE SEQUENCE [LARGE SCALE GENOMIC DNA]</scope>
    <source>
        <strain evidence="2 3">S285</strain>
    </source>
</reference>
<organism evidence="2 3">
    <name type="scientific">Methylocystis bryophila</name>
    <dbReference type="NCBI Taxonomy" id="655015"/>
    <lineage>
        <taxon>Bacteria</taxon>
        <taxon>Pseudomonadati</taxon>
        <taxon>Pseudomonadota</taxon>
        <taxon>Alphaproteobacteria</taxon>
        <taxon>Hyphomicrobiales</taxon>
        <taxon>Methylocystaceae</taxon>
        <taxon>Methylocystis</taxon>
    </lineage>
</organism>
<evidence type="ECO:0000256" key="1">
    <source>
        <dbReference type="SAM" id="MobiDB-lite"/>
    </source>
</evidence>